<evidence type="ECO:0000256" key="1">
    <source>
        <dbReference type="ARBA" id="ARBA00004123"/>
    </source>
</evidence>
<evidence type="ECO:0000256" key="6">
    <source>
        <dbReference type="ARBA" id="ARBA00023242"/>
    </source>
</evidence>
<dbReference type="InterPro" id="IPR025718">
    <property type="entry name" value="SAP30_Sin3-bd"/>
</dbReference>
<dbReference type="GO" id="GO:0003712">
    <property type="term" value="F:transcription coregulator activity"/>
    <property type="evidence" value="ECO:0007669"/>
    <property type="project" value="TreeGrafter"/>
</dbReference>
<gene>
    <name evidence="9" type="ORF">CBR_g46221</name>
</gene>
<keyword evidence="4" id="KW-0805">Transcription regulation</keyword>
<evidence type="ECO:0000256" key="4">
    <source>
        <dbReference type="ARBA" id="ARBA00023015"/>
    </source>
</evidence>
<dbReference type="GO" id="GO:0006355">
    <property type="term" value="P:regulation of DNA-templated transcription"/>
    <property type="evidence" value="ECO:0007669"/>
    <property type="project" value="TreeGrafter"/>
</dbReference>
<reference evidence="9 10" key="1">
    <citation type="journal article" date="2018" name="Cell">
        <title>The Chara Genome: Secondary Complexity and Implications for Plant Terrestrialization.</title>
        <authorList>
            <person name="Nishiyama T."/>
            <person name="Sakayama H."/>
            <person name="Vries J.D."/>
            <person name="Buschmann H."/>
            <person name="Saint-Marcoux D."/>
            <person name="Ullrich K.K."/>
            <person name="Haas F.B."/>
            <person name="Vanderstraeten L."/>
            <person name="Becker D."/>
            <person name="Lang D."/>
            <person name="Vosolsobe S."/>
            <person name="Rombauts S."/>
            <person name="Wilhelmsson P.K.I."/>
            <person name="Janitza P."/>
            <person name="Kern R."/>
            <person name="Heyl A."/>
            <person name="Rumpler F."/>
            <person name="Villalobos L.I.A.C."/>
            <person name="Clay J.M."/>
            <person name="Skokan R."/>
            <person name="Toyoda A."/>
            <person name="Suzuki Y."/>
            <person name="Kagoshima H."/>
            <person name="Schijlen E."/>
            <person name="Tajeshwar N."/>
            <person name="Catarino B."/>
            <person name="Hetherington A.J."/>
            <person name="Saltykova A."/>
            <person name="Bonnot C."/>
            <person name="Breuninger H."/>
            <person name="Symeonidi A."/>
            <person name="Radhakrishnan G.V."/>
            <person name="Van Nieuwerburgh F."/>
            <person name="Deforce D."/>
            <person name="Chang C."/>
            <person name="Karol K.G."/>
            <person name="Hedrich R."/>
            <person name="Ulvskov P."/>
            <person name="Glockner G."/>
            <person name="Delwiche C.F."/>
            <person name="Petrasek J."/>
            <person name="Van de Peer Y."/>
            <person name="Friml J."/>
            <person name="Beilby M."/>
            <person name="Dolan L."/>
            <person name="Kohara Y."/>
            <person name="Sugano S."/>
            <person name="Fujiyama A."/>
            <person name="Delaux P.-M."/>
            <person name="Quint M."/>
            <person name="TheiBen G."/>
            <person name="Hagemann M."/>
            <person name="Harholt J."/>
            <person name="Dunand C."/>
            <person name="Zachgo S."/>
            <person name="Langdale J."/>
            <person name="Maumus F."/>
            <person name="Straeten D.V.D."/>
            <person name="Gould S.B."/>
            <person name="Rensing S.A."/>
        </authorList>
    </citation>
    <scope>NUCLEOTIDE SEQUENCE [LARGE SCALE GENOMIC DNA]</scope>
    <source>
        <strain evidence="9 10">S276</strain>
    </source>
</reference>
<feature type="region of interest" description="Disordered" evidence="7">
    <location>
        <begin position="1"/>
        <end position="35"/>
    </location>
</feature>
<dbReference type="OrthoDB" id="510958at2759"/>
<evidence type="ECO:0000256" key="7">
    <source>
        <dbReference type="SAM" id="MobiDB-lite"/>
    </source>
</evidence>
<evidence type="ECO:0000256" key="3">
    <source>
        <dbReference type="ARBA" id="ARBA00022491"/>
    </source>
</evidence>
<sequence>MSSSGAAASVRNHITEITAPVKRGQEKKRERSALTASAETTVVLPKVDLSRLETAALRRYKRHFNLVEIGPNSSKEQLLTAVGKHFVSQTVDECKVITCFMQAAKKQKT</sequence>
<proteinExistence type="inferred from homology"/>
<feature type="domain" description="Histone deacetylase complex subunit SAP30 Sin3 binding" evidence="8">
    <location>
        <begin position="52"/>
        <end position="105"/>
    </location>
</feature>
<dbReference type="Pfam" id="PF13867">
    <property type="entry name" value="SAP30_Sin3_bdg"/>
    <property type="match status" value="1"/>
</dbReference>
<evidence type="ECO:0000313" key="10">
    <source>
        <dbReference type="Proteomes" id="UP000265515"/>
    </source>
</evidence>
<evidence type="ECO:0000256" key="5">
    <source>
        <dbReference type="ARBA" id="ARBA00023163"/>
    </source>
</evidence>
<evidence type="ECO:0000313" key="9">
    <source>
        <dbReference type="EMBL" id="GBG64679.1"/>
    </source>
</evidence>
<keyword evidence="3" id="KW-0678">Repressor</keyword>
<organism evidence="9 10">
    <name type="scientific">Chara braunii</name>
    <name type="common">Braun's stonewort</name>
    <dbReference type="NCBI Taxonomy" id="69332"/>
    <lineage>
        <taxon>Eukaryota</taxon>
        <taxon>Viridiplantae</taxon>
        <taxon>Streptophyta</taxon>
        <taxon>Charophyceae</taxon>
        <taxon>Charales</taxon>
        <taxon>Characeae</taxon>
        <taxon>Chara</taxon>
    </lineage>
</organism>
<dbReference type="GO" id="GO:0000118">
    <property type="term" value="C:histone deacetylase complex"/>
    <property type="evidence" value="ECO:0007669"/>
    <property type="project" value="TreeGrafter"/>
</dbReference>
<dbReference type="InterPro" id="IPR024145">
    <property type="entry name" value="His_deAcase_SAP30/SAP30L"/>
</dbReference>
<evidence type="ECO:0000256" key="2">
    <source>
        <dbReference type="ARBA" id="ARBA00006283"/>
    </source>
</evidence>
<comment type="similarity">
    <text evidence="2">Belongs to the SAP30 family.</text>
</comment>
<dbReference type="Gene3D" id="6.10.160.20">
    <property type="match status" value="1"/>
</dbReference>
<accession>A0A388K3U9</accession>
<keyword evidence="6" id="KW-0539">Nucleus</keyword>
<comment type="subcellular location">
    <subcellularLocation>
        <location evidence="1">Nucleus</location>
    </subcellularLocation>
</comment>
<protein>
    <recommendedName>
        <fullName evidence="8">Histone deacetylase complex subunit SAP30 Sin3 binding domain-containing protein</fullName>
    </recommendedName>
</protein>
<dbReference type="AlphaFoldDB" id="A0A388K3U9"/>
<keyword evidence="5" id="KW-0804">Transcription</keyword>
<dbReference type="InterPro" id="IPR038291">
    <property type="entry name" value="SAP30_C_sf"/>
</dbReference>
<evidence type="ECO:0000259" key="8">
    <source>
        <dbReference type="Pfam" id="PF13867"/>
    </source>
</evidence>
<dbReference type="PANTHER" id="PTHR13286:SF6">
    <property type="entry name" value="HISTONE DEACETYLASE COMPLEX SUBUNIT SAP30L-RELATED"/>
    <property type="match status" value="1"/>
</dbReference>
<comment type="caution">
    <text evidence="9">The sequence shown here is derived from an EMBL/GenBank/DDBJ whole genome shotgun (WGS) entry which is preliminary data.</text>
</comment>
<dbReference type="Gramene" id="GBG64679">
    <property type="protein sequence ID" value="GBG64679"/>
    <property type="gene ID" value="CBR_g46221"/>
</dbReference>
<feature type="compositionally biased region" description="Basic and acidic residues" evidence="7">
    <location>
        <begin position="23"/>
        <end position="32"/>
    </location>
</feature>
<name>A0A388K3U9_CHABU</name>
<dbReference type="PANTHER" id="PTHR13286">
    <property type="entry name" value="SAP30"/>
    <property type="match status" value="1"/>
</dbReference>
<keyword evidence="10" id="KW-1185">Reference proteome</keyword>
<dbReference type="Proteomes" id="UP000265515">
    <property type="component" value="Unassembled WGS sequence"/>
</dbReference>
<dbReference type="EMBL" id="BFEA01000053">
    <property type="protein sequence ID" value="GBG64679.1"/>
    <property type="molecule type" value="Genomic_DNA"/>
</dbReference>